<accession>A0ABV4ARU5</accession>
<protein>
    <submittedName>
        <fullName evidence="2">Uncharacterized protein</fullName>
    </submittedName>
</protein>
<feature type="compositionally biased region" description="Polar residues" evidence="1">
    <location>
        <begin position="69"/>
        <end position="79"/>
    </location>
</feature>
<dbReference type="Proteomes" id="UP001562159">
    <property type="component" value="Unassembled WGS sequence"/>
</dbReference>
<dbReference type="EMBL" id="JBGBPY010000001">
    <property type="protein sequence ID" value="MEY2182861.1"/>
    <property type="molecule type" value="Genomic_DNA"/>
</dbReference>
<name>A0ABV4ARU5_9GAMM</name>
<evidence type="ECO:0000313" key="3">
    <source>
        <dbReference type="Proteomes" id="UP001562159"/>
    </source>
</evidence>
<sequence length="98" mass="10771">MAEARDAEHGWALLQAIPAEAVRDYQPCWALAAHLLARLQRRDEADAARERAIGLCEDPAMRTFLRQQGVPSALSSGTEDNAGAPRLNQNGRNGHEHM</sequence>
<comment type="caution">
    <text evidence="2">The sequence shown here is derived from an EMBL/GenBank/DDBJ whole genome shotgun (WGS) entry which is preliminary data.</text>
</comment>
<evidence type="ECO:0000313" key="2">
    <source>
        <dbReference type="EMBL" id="MEY2182861.1"/>
    </source>
</evidence>
<keyword evidence="3" id="KW-1185">Reference proteome</keyword>
<gene>
    <name evidence="2" type="ORF">AB7878_10575</name>
</gene>
<feature type="region of interest" description="Disordered" evidence="1">
    <location>
        <begin position="69"/>
        <end position="98"/>
    </location>
</feature>
<proteinExistence type="predicted"/>
<reference evidence="2 3" key="1">
    <citation type="submission" date="2024-07" db="EMBL/GenBank/DDBJ databases">
        <title>Molecular mechanisms and environmental adaptations of flagellar loss and biofilm growth of Rhodanobacter under environmental stress.</title>
        <authorList>
            <person name="Chen M."/>
        </authorList>
    </citation>
    <scope>NUCLEOTIDE SEQUENCE [LARGE SCALE GENOMIC DNA]</scope>
    <source>
        <strain evidence="2 3">RS22</strain>
    </source>
</reference>
<organism evidence="2 3">
    <name type="scientific">Rhodanobacter humi</name>
    <dbReference type="NCBI Taxonomy" id="1888173"/>
    <lineage>
        <taxon>Bacteria</taxon>
        <taxon>Pseudomonadati</taxon>
        <taxon>Pseudomonadota</taxon>
        <taxon>Gammaproteobacteria</taxon>
        <taxon>Lysobacterales</taxon>
        <taxon>Rhodanobacteraceae</taxon>
        <taxon>Rhodanobacter</taxon>
    </lineage>
</organism>
<evidence type="ECO:0000256" key="1">
    <source>
        <dbReference type="SAM" id="MobiDB-lite"/>
    </source>
</evidence>